<dbReference type="Pfam" id="PF00172">
    <property type="entry name" value="Zn_clus"/>
    <property type="match status" value="1"/>
</dbReference>
<keyword evidence="3" id="KW-0238">DNA-binding</keyword>
<feature type="domain" description="Zn(2)-C6 fungal-type" evidence="7">
    <location>
        <begin position="46"/>
        <end position="75"/>
    </location>
</feature>
<dbReference type="GO" id="GO:0000978">
    <property type="term" value="F:RNA polymerase II cis-regulatory region sequence-specific DNA binding"/>
    <property type="evidence" value="ECO:0007669"/>
    <property type="project" value="TreeGrafter"/>
</dbReference>
<name>A0A072PB15_9EURO</name>
<dbReference type="HOGENOM" id="CLU_008828_1_0_1"/>
<protein>
    <recommendedName>
        <fullName evidence="7">Zn(2)-C6 fungal-type domain-containing protein</fullName>
    </recommendedName>
</protein>
<dbReference type="Gene3D" id="4.10.240.10">
    <property type="entry name" value="Zn(2)-C6 fungal-type DNA-binding domain"/>
    <property type="match status" value="1"/>
</dbReference>
<evidence type="ECO:0000259" key="7">
    <source>
        <dbReference type="PROSITE" id="PS50048"/>
    </source>
</evidence>
<evidence type="ECO:0000313" key="8">
    <source>
        <dbReference type="EMBL" id="KEF56473.1"/>
    </source>
</evidence>
<dbReference type="PROSITE" id="PS50048">
    <property type="entry name" value="ZN2_CY6_FUNGAL_2"/>
    <property type="match status" value="1"/>
</dbReference>
<evidence type="ECO:0000256" key="6">
    <source>
        <dbReference type="SAM" id="MobiDB-lite"/>
    </source>
</evidence>
<evidence type="ECO:0000256" key="4">
    <source>
        <dbReference type="ARBA" id="ARBA00023163"/>
    </source>
</evidence>
<dbReference type="SUPFAM" id="SSF57701">
    <property type="entry name" value="Zn2/Cys6 DNA-binding domain"/>
    <property type="match status" value="1"/>
</dbReference>
<dbReference type="PANTHER" id="PTHR47424:SF5">
    <property type="entry name" value="ZN(II)2CYS6 TRANSCRIPTION FACTOR (EUROFUNG)"/>
    <property type="match status" value="1"/>
</dbReference>
<dbReference type="SMART" id="SM00906">
    <property type="entry name" value="Fungal_trans"/>
    <property type="match status" value="1"/>
</dbReference>
<dbReference type="PROSITE" id="PS00463">
    <property type="entry name" value="ZN2_CY6_FUNGAL_1"/>
    <property type="match status" value="1"/>
</dbReference>
<dbReference type="InterPro" id="IPR051127">
    <property type="entry name" value="Fungal_SecMet_Regulators"/>
</dbReference>
<sequence>MTSSTAASDNSPQPNGHGEKRKADDSASNAGQGHTRSKRNRYISIACNECKRRKIKCNGQTPCQRCGNLSLECVYAPNCCTNSLKDSAEFRQMRDHITSLQEQVNDLYASLNELRNRSDAGYVGALDPQFSQDGSIRSMSMSVSRTLPPLISPKRPSKGLPQFHGPTSTLYGLDVAKSSLQTMGITHNLIEEGLGSADRSRAASPIPALPPHPSKDPLWLIDYNEVVRILRVYEEEIGIMYPVVDTDKVLQHANALYKFIGASLRTGLGQPGLPGADTFDDEETTILKMLLGITLTVESHGRSELGQRFFDAAKPATDLKLVTSIDLKSVVLVVLTATFYFQRDEEAQAWRFIGIAARMCIEMGLHRKETLLKLFTTKAEYQHAVRIFWTVYALDRRWSFGTGMPFALQDADIDPGLPEPDESRPYLKHITKYNQIATKVWYHNLAYDGGQQTKKDEIGFLDYQILQWYQQLPEALQFNSRDLARENEIPGRGARRLRLLMYMRRNQARISIYRPILHSATSIMDHRHYSQNVVDVAKDTINTLTGVNQISDIYKTQQQLYNYFLVQALAVLFLSVAHAPAVFCSQTRTEFYAAIELIKGFSTKSHVSKRLWRTIRGLKDIGDKIALLARGGPGPNDPDQDAQSDAAVAMAGLAGHKVEYPGYGSHGHRAAGNEELGVSPDDALQMTNELTSLFELAGGYGATTPGPDAFNYVGSNGDVGLGEGFNVFGNEPALTRIMNELF</sequence>
<dbReference type="GO" id="GO:0008270">
    <property type="term" value="F:zinc ion binding"/>
    <property type="evidence" value="ECO:0007669"/>
    <property type="project" value="InterPro"/>
</dbReference>
<gene>
    <name evidence="8" type="ORF">A1O9_08054</name>
</gene>
<keyword evidence="2" id="KW-0805">Transcription regulation</keyword>
<evidence type="ECO:0000256" key="5">
    <source>
        <dbReference type="ARBA" id="ARBA00023242"/>
    </source>
</evidence>
<evidence type="ECO:0000256" key="3">
    <source>
        <dbReference type="ARBA" id="ARBA00023125"/>
    </source>
</evidence>
<evidence type="ECO:0000256" key="2">
    <source>
        <dbReference type="ARBA" id="ARBA00023015"/>
    </source>
</evidence>
<dbReference type="EMBL" id="AMGV01000006">
    <property type="protein sequence ID" value="KEF56473.1"/>
    <property type="molecule type" value="Genomic_DNA"/>
</dbReference>
<dbReference type="SMART" id="SM00066">
    <property type="entry name" value="GAL4"/>
    <property type="match status" value="1"/>
</dbReference>
<dbReference type="STRING" id="1182545.A0A072PB15"/>
<keyword evidence="5" id="KW-0539">Nucleus</keyword>
<dbReference type="AlphaFoldDB" id="A0A072PB15"/>
<dbReference type="InterPro" id="IPR007219">
    <property type="entry name" value="XnlR_reg_dom"/>
</dbReference>
<dbReference type="CDD" id="cd00067">
    <property type="entry name" value="GAL4"/>
    <property type="match status" value="1"/>
</dbReference>
<dbReference type="GO" id="GO:0006351">
    <property type="term" value="P:DNA-templated transcription"/>
    <property type="evidence" value="ECO:0007669"/>
    <property type="project" value="InterPro"/>
</dbReference>
<dbReference type="PANTHER" id="PTHR47424">
    <property type="entry name" value="REGULATORY PROTEIN GAL4"/>
    <property type="match status" value="1"/>
</dbReference>
<evidence type="ECO:0000256" key="1">
    <source>
        <dbReference type="ARBA" id="ARBA00022723"/>
    </source>
</evidence>
<proteinExistence type="predicted"/>
<dbReference type="CDD" id="cd12148">
    <property type="entry name" value="fungal_TF_MHR"/>
    <property type="match status" value="1"/>
</dbReference>
<keyword evidence="9" id="KW-1185">Reference proteome</keyword>
<dbReference type="OrthoDB" id="3971593at2759"/>
<dbReference type="GO" id="GO:0000981">
    <property type="term" value="F:DNA-binding transcription factor activity, RNA polymerase II-specific"/>
    <property type="evidence" value="ECO:0007669"/>
    <property type="project" value="InterPro"/>
</dbReference>
<feature type="region of interest" description="Disordered" evidence="6">
    <location>
        <begin position="1"/>
        <end position="37"/>
    </location>
</feature>
<keyword evidence="1" id="KW-0479">Metal-binding</keyword>
<dbReference type="VEuPathDB" id="FungiDB:A1O9_08054"/>
<dbReference type="InterPro" id="IPR001138">
    <property type="entry name" value="Zn2Cys6_DnaBD"/>
</dbReference>
<feature type="compositionally biased region" description="Polar residues" evidence="6">
    <location>
        <begin position="1"/>
        <end position="14"/>
    </location>
</feature>
<dbReference type="GO" id="GO:0000435">
    <property type="term" value="P:positive regulation of transcription from RNA polymerase II promoter by galactose"/>
    <property type="evidence" value="ECO:0007669"/>
    <property type="project" value="TreeGrafter"/>
</dbReference>
<accession>A0A072PB15</accession>
<dbReference type="Proteomes" id="UP000027920">
    <property type="component" value="Unassembled WGS sequence"/>
</dbReference>
<organism evidence="8 9">
    <name type="scientific">Exophiala aquamarina CBS 119918</name>
    <dbReference type="NCBI Taxonomy" id="1182545"/>
    <lineage>
        <taxon>Eukaryota</taxon>
        <taxon>Fungi</taxon>
        <taxon>Dikarya</taxon>
        <taxon>Ascomycota</taxon>
        <taxon>Pezizomycotina</taxon>
        <taxon>Eurotiomycetes</taxon>
        <taxon>Chaetothyriomycetidae</taxon>
        <taxon>Chaetothyriales</taxon>
        <taxon>Herpotrichiellaceae</taxon>
        <taxon>Exophiala</taxon>
    </lineage>
</organism>
<dbReference type="InterPro" id="IPR036864">
    <property type="entry name" value="Zn2-C6_fun-type_DNA-bd_sf"/>
</dbReference>
<comment type="caution">
    <text evidence="8">The sequence shown here is derived from an EMBL/GenBank/DDBJ whole genome shotgun (WGS) entry which is preliminary data.</text>
</comment>
<dbReference type="GeneID" id="25282967"/>
<reference evidence="8 9" key="1">
    <citation type="submission" date="2013-03" db="EMBL/GenBank/DDBJ databases">
        <title>The Genome Sequence of Exophiala aquamarina CBS 119918.</title>
        <authorList>
            <consortium name="The Broad Institute Genomics Platform"/>
            <person name="Cuomo C."/>
            <person name="de Hoog S."/>
            <person name="Gorbushina A."/>
            <person name="Walker B."/>
            <person name="Young S.K."/>
            <person name="Zeng Q."/>
            <person name="Gargeya S."/>
            <person name="Fitzgerald M."/>
            <person name="Haas B."/>
            <person name="Abouelleil A."/>
            <person name="Allen A.W."/>
            <person name="Alvarado L."/>
            <person name="Arachchi H.M."/>
            <person name="Berlin A.M."/>
            <person name="Chapman S.B."/>
            <person name="Gainer-Dewar J."/>
            <person name="Goldberg J."/>
            <person name="Griggs A."/>
            <person name="Gujja S."/>
            <person name="Hansen M."/>
            <person name="Howarth C."/>
            <person name="Imamovic A."/>
            <person name="Ireland A."/>
            <person name="Larimer J."/>
            <person name="McCowan C."/>
            <person name="Murphy C."/>
            <person name="Pearson M."/>
            <person name="Poon T.W."/>
            <person name="Priest M."/>
            <person name="Roberts A."/>
            <person name="Saif S."/>
            <person name="Shea T."/>
            <person name="Sisk P."/>
            <person name="Sykes S."/>
            <person name="Wortman J."/>
            <person name="Nusbaum C."/>
            <person name="Birren B."/>
        </authorList>
    </citation>
    <scope>NUCLEOTIDE SEQUENCE [LARGE SCALE GENOMIC DNA]</scope>
    <source>
        <strain evidence="8 9">CBS 119918</strain>
    </source>
</reference>
<dbReference type="Pfam" id="PF04082">
    <property type="entry name" value="Fungal_trans"/>
    <property type="match status" value="1"/>
</dbReference>
<dbReference type="GO" id="GO:0005634">
    <property type="term" value="C:nucleus"/>
    <property type="evidence" value="ECO:0007669"/>
    <property type="project" value="TreeGrafter"/>
</dbReference>
<dbReference type="RefSeq" id="XP_013259063.1">
    <property type="nucleotide sequence ID" value="XM_013403609.1"/>
</dbReference>
<evidence type="ECO:0000313" key="9">
    <source>
        <dbReference type="Proteomes" id="UP000027920"/>
    </source>
</evidence>
<keyword evidence="4" id="KW-0804">Transcription</keyword>